<evidence type="ECO:0000313" key="2">
    <source>
        <dbReference type="EMBL" id="MFC3877303.1"/>
    </source>
</evidence>
<dbReference type="SUPFAM" id="SSF53756">
    <property type="entry name" value="UDP-Glycosyltransferase/glycogen phosphorylase"/>
    <property type="match status" value="1"/>
</dbReference>
<dbReference type="CDD" id="cd03801">
    <property type="entry name" value="GT4_PimA-like"/>
    <property type="match status" value="1"/>
</dbReference>
<organism evidence="2 3">
    <name type="scientific">Winogradskyella maritima</name>
    <dbReference type="NCBI Taxonomy" id="1517766"/>
    <lineage>
        <taxon>Bacteria</taxon>
        <taxon>Pseudomonadati</taxon>
        <taxon>Bacteroidota</taxon>
        <taxon>Flavobacteriia</taxon>
        <taxon>Flavobacteriales</taxon>
        <taxon>Flavobacteriaceae</taxon>
        <taxon>Winogradskyella</taxon>
    </lineage>
</organism>
<dbReference type="EMBL" id="JBHSAT010000004">
    <property type="protein sequence ID" value="MFC3877303.1"/>
    <property type="molecule type" value="Genomic_DNA"/>
</dbReference>
<dbReference type="Pfam" id="PF00534">
    <property type="entry name" value="Glycos_transf_1"/>
    <property type="match status" value="1"/>
</dbReference>
<sequence length="397" mass="45164">MKNNKTRSVAILSGEIPSTTFIEHLILGVSKTYTVKLFGTVSKSTTYEANVEIYETPTNRFKNLCLTVYRGLSLLIRRPKDYKLLVKEIQRFSSRFERWTWFSKFVPIVLYRPDILHLQWARDLEFYAFFKTTFNIPLVLSLRGAHINYTPIVEPKIASLYKKTFPLVDTFHAVSNAIAGEATKYGNIENRTVHIPSPLPNAFFTKYKPRPTRTNGLINIVSVGRFHWVKGFRYAIDAISILKTRGYEVRYTIIGASQKSEAILFQLHQLQLQSEVHIKGKLPQDDVLKYLQTQDVLLLPSIKEGLANVVLEAMAIGLPVISTDCGGMAEVIIHKETGWLVPVRDAEAIANAVVDFVNTDNESLNQLTKKAHHRVSEQHDYDTIIAAFINLYDTICT</sequence>
<dbReference type="GO" id="GO:0016757">
    <property type="term" value="F:glycosyltransferase activity"/>
    <property type="evidence" value="ECO:0007669"/>
    <property type="project" value="UniProtKB-KW"/>
</dbReference>
<dbReference type="PANTHER" id="PTHR12526">
    <property type="entry name" value="GLYCOSYLTRANSFERASE"/>
    <property type="match status" value="1"/>
</dbReference>
<evidence type="ECO:0000313" key="3">
    <source>
        <dbReference type="Proteomes" id="UP001595812"/>
    </source>
</evidence>
<name>A0ABV8AGU7_9FLAO</name>
<dbReference type="Proteomes" id="UP001595812">
    <property type="component" value="Unassembled WGS sequence"/>
</dbReference>
<dbReference type="Gene3D" id="3.40.50.2000">
    <property type="entry name" value="Glycogen Phosphorylase B"/>
    <property type="match status" value="2"/>
</dbReference>
<keyword evidence="3" id="KW-1185">Reference proteome</keyword>
<gene>
    <name evidence="2" type="ORF">ACFOSX_08675</name>
</gene>
<dbReference type="EC" id="2.4.-.-" evidence="2"/>
<dbReference type="RefSeq" id="WP_386099330.1">
    <property type="nucleotide sequence ID" value="NZ_JBHSAT010000004.1"/>
</dbReference>
<keyword evidence="2" id="KW-0328">Glycosyltransferase</keyword>
<protein>
    <submittedName>
        <fullName evidence="2">Glycosyltransferase family 4 protein</fullName>
        <ecNumber evidence="2">2.4.-.-</ecNumber>
    </submittedName>
</protein>
<dbReference type="InterPro" id="IPR001296">
    <property type="entry name" value="Glyco_trans_1"/>
</dbReference>
<dbReference type="PANTHER" id="PTHR12526:SF630">
    <property type="entry name" value="GLYCOSYLTRANSFERASE"/>
    <property type="match status" value="1"/>
</dbReference>
<comment type="caution">
    <text evidence="2">The sequence shown here is derived from an EMBL/GenBank/DDBJ whole genome shotgun (WGS) entry which is preliminary data.</text>
</comment>
<reference evidence="3" key="1">
    <citation type="journal article" date="2019" name="Int. J. Syst. Evol. Microbiol.">
        <title>The Global Catalogue of Microorganisms (GCM) 10K type strain sequencing project: providing services to taxonomists for standard genome sequencing and annotation.</title>
        <authorList>
            <consortium name="The Broad Institute Genomics Platform"/>
            <consortium name="The Broad Institute Genome Sequencing Center for Infectious Disease"/>
            <person name="Wu L."/>
            <person name="Ma J."/>
        </authorList>
    </citation>
    <scope>NUCLEOTIDE SEQUENCE [LARGE SCALE GENOMIC DNA]</scope>
    <source>
        <strain evidence="3">CECT 8979</strain>
    </source>
</reference>
<evidence type="ECO:0000259" key="1">
    <source>
        <dbReference type="Pfam" id="PF00534"/>
    </source>
</evidence>
<keyword evidence="2" id="KW-0808">Transferase</keyword>
<accession>A0ABV8AGU7</accession>
<proteinExistence type="predicted"/>
<feature type="domain" description="Glycosyl transferase family 1" evidence="1">
    <location>
        <begin position="217"/>
        <end position="372"/>
    </location>
</feature>